<dbReference type="AlphaFoldDB" id="A0A8A9WPM3"/>
<evidence type="ECO:0000256" key="1">
    <source>
        <dbReference type="SAM" id="Phobius"/>
    </source>
</evidence>
<keyword evidence="1" id="KW-0472">Membrane</keyword>
<protein>
    <submittedName>
        <fullName evidence="2">NADH dehydrogenase subunit 6</fullName>
    </submittedName>
</protein>
<proteinExistence type="predicted"/>
<dbReference type="EMBL" id="MT665959">
    <property type="protein sequence ID" value="QTT61061.1"/>
    <property type="molecule type" value="Genomic_DNA"/>
</dbReference>
<feature type="transmembrane region" description="Helical" evidence="1">
    <location>
        <begin position="121"/>
        <end position="141"/>
    </location>
</feature>
<feature type="transmembrane region" description="Helical" evidence="1">
    <location>
        <begin position="86"/>
        <end position="109"/>
    </location>
</feature>
<feature type="transmembrane region" description="Helical" evidence="1">
    <location>
        <begin position="63"/>
        <end position="80"/>
    </location>
</feature>
<keyword evidence="2" id="KW-0496">Mitochondrion</keyword>
<sequence>MLSTTLLSRAIMEKTDFTCNPLSIACTFYYGFSVSVFNDFILLQFFFILLLVFFLFLWDSFFLIINAVGFWSIVALFAGLMDSNIYINFLVIIDLGVFFILLGFLLNFISLFRETRGRSNPFFSFLIFGLLVGPFSCFSDAEVGTAELPLLVTYYDWFSIFNFYYFTDLQLLSDIYYVLAGLEFLLMNFYLYLVILVIYCLRRSPQERSDFFLTPFKDNVTVRGNFMRTQDIQSQILSRATVRVWQKKN</sequence>
<name>A0A8A9WPM3_EUPVA</name>
<feature type="transmembrane region" description="Helical" evidence="1">
    <location>
        <begin position="175"/>
        <end position="201"/>
    </location>
</feature>
<feature type="transmembrane region" description="Helical" evidence="1">
    <location>
        <begin position="40"/>
        <end position="58"/>
    </location>
</feature>
<keyword evidence="1" id="KW-1133">Transmembrane helix</keyword>
<geneLocation type="mitochondrion" evidence="2"/>
<accession>A0A8A9WPM3</accession>
<keyword evidence="1" id="KW-0812">Transmembrane</keyword>
<evidence type="ECO:0000313" key="2">
    <source>
        <dbReference type="EMBL" id="QTT61061.1"/>
    </source>
</evidence>
<reference evidence="2" key="1">
    <citation type="journal article" date="2021" name="Front. Mar. Sci.">
        <title>Molecular phylogenetic and evolutionary analyses of Euplotes species living in freshwater and marine habitats: a mitogenomic perspective.</title>
        <authorList>
            <person name="Huang N."/>
            <person name="Chen S."/>
            <person name="Miao M."/>
        </authorList>
    </citation>
    <scope>NUCLEOTIDE SEQUENCE</scope>
</reference>
<organism evidence="2">
    <name type="scientific">Euplotes vannus</name>
    <name type="common">Marine ciliate</name>
    <name type="synonym">Moneuplotes vannus</name>
    <dbReference type="NCBI Taxonomy" id="5939"/>
    <lineage>
        <taxon>Eukaryota</taxon>
        <taxon>Sar</taxon>
        <taxon>Alveolata</taxon>
        <taxon>Ciliophora</taxon>
        <taxon>Intramacronucleata</taxon>
        <taxon>Spirotrichea</taxon>
        <taxon>Hypotrichia</taxon>
        <taxon>Euplotida</taxon>
        <taxon>Euplotidae</taxon>
        <taxon>Euplotes</taxon>
    </lineage>
</organism>
<gene>
    <name evidence="2" type="primary">NAD6</name>
</gene>